<dbReference type="InterPro" id="IPR012309">
    <property type="entry name" value="DNA_ligase_ATP-dep_C"/>
</dbReference>
<dbReference type="InterPro" id="IPR012340">
    <property type="entry name" value="NA-bd_OB-fold"/>
</dbReference>
<organism evidence="15 16">
    <name type="scientific">Olivibacter oleidegradans</name>
    <dbReference type="NCBI Taxonomy" id="760123"/>
    <lineage>
        <taxon>Bacteria</taxon>
        <taxon>Pseudomonadati</taxon>
        <taxon>Bacteroidota</taxon>
        <taxon>Sphingobacteriia</taxon>
        <taxon>Sphingobacteriales</taxon>
        <taxon>Sphingobacteriaceae</taxon>
        <taxon>Olivibacter</taxon>
    </lineage>
</organism>
<keyword evidence="6" id="KW-0547">Nucleotide-binding</keyword>
<evidence type="ECO:0000256" key="4">
    <source>
        <dbReference type="ARBA" id="ARBA00022705"/>
    </source>
</evidence>
<evidence type="ECO:0000256" key="3">
    <source>
        <dbReference type="ARBA" id="ARBA00022618"/>
    </source>
</evidence>
<keyword evidence="12" id="KW-0131">Cell cycle</keyword>
<keyword evidence="11" id="KW-0234">DNA repair</keyword>
<dbReference type="Pfam" id="PF01068">
    <property type="entry name" value="DNA_ligase_A_M"/>
    <property type="match status" value="1"/>
</dbReference>
<dbReference type="InterPro" id="IPR012310">
    <property type="entry name" value="DNA_ligase_ATP-dep_cent"/>
</dbReference>
<comment type="catalytic activity">
    <reaction evidence="13">
        <text>ATP + (deoxyribonucleotide)n-3'-hydroxyl + 5'-phospho-(deoxyribonucleotide)m = (deoxyribonucleotide)n+m + AMP + diphosphate.</text>
        <dbReference type="EC" id="6.5.1.1"/>
    </reaction>
</comment>
<dbReference type="CDD" id="cd07972">
    <property type="entry name" value="OBF_DNA_ligase_Arch_LigB"/>
    <property type="match status" value="1"/>
</dbReference>
<keyword evidence="9" id="KW-0460">Magnesium</keyword>
<keyword evidence="8" id="KW-0067">ATP-binding</keyword>
<dbReference type="EMBL" id="JBHLWO010000001">
    <property type="protein sequence ID" value="MFC0317215.1"/>
    <property type="molecule type" value="Genomic_DNA"/>
</dbReference>
<dbReference type="Proteomes" id="UP001589774">
    <property type="component" value="Unassembled WGS sequence"/>
</dbReference>
<dbReference type="RefSeq" id="WP_130854764.1">
    <property type="nucleotide sequence ID" value="NZ_JBHLWO010000001.1"/>
</dbReference>
<feature type="domain" description="ATP-dependent DNA ligase family profile" evidence="14">
    <location>
        <begin position="304"/>
        <end position="435"/>
    </location>
</feature>
<keyword evidence="3" id="KW-0132">Cell division</keyword>
<dbReference type="Gene3D" id="2.40.50.140">
    <property type="entry name" value="Nucleic acid-binding proteins"/>
    <property type="match status" value="1"/>
</dbReference>
<evidence type="ECO:0000256" key="11">
    <source>
        <dbReference type="ARBA" id="ARBA00023204"/>
    </source>
</evidence>
<dbReference type="PANTHER" id="PTHR45674">
    <property type="entry name" value="DNA LIGASE 1/3 FAMILY MEMBER"/>
    <property type="match status" value="1"/>
</dbReference>
<dbReference type="InterPro" id="IPR016059">
    <property type="entry name" value="DNA_ligase_ATP-dep_CS"/>
</dbReference>
<proteinExistence type="predicted"/>
<evidence type="ECO:0000256" key="5">
    <source>
        <dbReference type="ARBA" id="ARBA00022723"/>
    </source>
</evidence>
<dbReference type="SUPFAM" id="SSF50249">
    <property type="entry name" value="Nucleic acid-binding proteins"/>
    <property type="match status" value="1"/>
</dbReference>
<reference evidence="15 16" key="1">
    <citation type="submission" date="2024-09" db="EMBL/GenBank/DDBJ databases">
        <authorList>
            <person name="Sun Q."/>
            <person name="Mori K."/>
        </authorList>
    </citation>
    <scope>NUCLEOTIDE SEQUENCE [LARGE SCALE GENOMIC DNA]</scope>
    <source>
        <strain evidence="15 16">CCM 7765</strain>
    </source>
</reference>
<dbReference type="Pfam" id="PF04679">
    <property type="entry name" value="DNA_ligase_A_C"/>
    <property type="match status" value="1"/>
</dbReference>
<dbReference type="SUPFAM" id="SSF117018">
    <property type="entry name" value="ATP-dependent DNA ligase DNA-binding domain"/>
    <property type="match status" value="1"/>
</dbReference>
<gene>
    <name evidence="15" type="ORF">ACFFI0_02795</name>
</gene>
<keyword evidence="4" id="KW-0235">DNA replication</keyword>
<evidence type="ECO:0000313" key="16">
    <source>
        <dbReference type="Proteomes" id="UP001589774"/>
    </source>
</evidence>
<keyword evidence="10" id="KW-0233">DNA recombination</keyword>
<evidence type="ECO:0000256" key="9">
    <source>
        <dbReference type="ARBA" id="ARBA00022842"/>
    </source>
</evidence>
<evidence type="ECO:0000256" key="1">
    <source>
        <dbReference type="ARBA" id="ARBA00012727"/>
    </source>
</evidence>
<dbReference type="InterPro" id="IPR050191">
    <property type="entry name" value="ATP-dep_DNA_ligase"/>
</dbReference>
<evidence type="ECO:0000256" key="2">
    <source>
        <dbReference type="ARBA" id="ARBA00022598"/>
    </source>
</evidence>
<evidence type="ECO:0000313" key="15">
    <source>
        <dbReference type="EMBL" id="MFC0317215.1"/>
    </source>
</evidence>
<dbReference type="InterPro" id="IPR026333">
    <property type="entry name" value="ATP_dep_DNA_lig_pp_1105_fam"/>
</dbReference>
<dbReference type="EC" id="6.5.1.1" evidence="1"/>
<evidence type="ECO:0000259" key="14">
    <source>
        <dbReference type="PROSITE" id="PS50160"/>
    </source>
</evidence>
<sequence>MRAFNELFEEIDRTTSTNAKVEALVRYFRSAHNQDLLWCVYLLMGKSTGRFVKTAILRQAAIQLSQLPAWLFEESYHVVGDLAETIALCLPPPLEPKAYTLNETMAFLHDLKNLSDEEMEAALSSRWMHTPNNHRFVFNKLITGNFRMGVSKQLVIKALSITFDKPESEMAHRLMGNWHPTTADVQQLLLTEMPKDERSFEPYPFYLAYQLDKDPESLGNADEWFIERKYDGIRGQIIVRNGSLYIWSRGEDLLTDKFPEFHPLADLLPNGTVIDGEILPFKDEKVLPFSVMQTRTGRKQLSKKILADAPLIMICYDLLEYDGEDIRARPLETRRNLLVTLLEKLPRDIPLLISGIIPCDTWHDVARAREEARAYQCEGVMLKRKQSIYETGRRRGNWWKWKVEPYTIDGVLIYGQRGHGRRANLYTDYTFAVWDNGELVPFAKAYSGLTDKEILEVDAWIKRHTIDKFGPVRSVTPTLVFELAFEGISSSPRHKSGIALRFPRIVRWRKDKPAKEANTKADLLALLKQQKA</sequence>
<evidence type="ECO:0000256" key="6">
    <source>
        <dbReference type="ARBA" id="ARBA00022741"/>
    </source>
</evidence>
<evidence type="ECO:0000256" key="8">
    <source>
        <dbReference type="ARBA" id="ARBA00022840"/>
    </source>
</evidence>
<keyword evidence="5" id="KW-0479">Metal-binding</keyword>
<evidence type="ECO:0000256" key="10">
    <source>
        <dbReference type="ARBA" id="ARBA00023172"/>
    </source>
</evidence>
<accession>A0ABV6HGC6</accession>
<dbReference type="Gene3D" id="1.10.3260.10">
    <property type="entry name" value="DNA ligase, ATP-dependent, N-terminal domain"/>
    <property type="match status" value="1"/>
</dbReference>
<dbReference type="SUPFAM" id="SSF56091">
    <property type="entry name" value="DNA ligase/mRNA capping enzyme, catalytic domain"/>
    <property type="match status" value="1"/>
</dbReference>
<evidence type="ECO:0000256" key="12">
    <source>
        <dbReference type="ARBA" id="ARBA00023306"/>
    </source>
</evidence>
<dbReference type="GO" id="GO:0003910">
    <property type="term" value="F:DNA ligase (ATP) activity"/>
    <property type="evidence" value="ECO:0007669"/>
    <property type="project" value="UniProtKB-EC"/>
</dbReference>
<dbReference type="NCBIfam" id="NF006701">
    <property type="entry name" value="PRK09247.1"/>
    <property type="match status" value="1"/>
</dbReference>
<keyword evidence="16" id="KW-1185">Reference proteome</keyword>
<protein>
    <recommendedName>
        <fullName evidence="1">DNA ligase (ATP)</fullName>
        <ecNumber evidence="1">6.5.1.1</ecNumber>
    </recommendedName>
</protein>
<keyword evidence="2 15" id="KW-0436">Ligase</keyword>
<dbReference type="CDD" id="cd07897">
    <property type="entry name" value="Adenylation_DNA_ligase_Bac1"/>
    <property type="match status" value="1"/>
</dbReference>
<evidence type="ECO:0000256" key="7">
    <source>
        <dbReference type="ARBA" id="ARBA00022763"/>
    </source>
</evidence>
<comment type="caution">
    <text evidence="15">The sequence shown here is derived from an EMBL/GenBank/DDBJ whole genome shotgun (WGS) entry which is preliminary data.</text>
</comment>
<dbReference type="InterPro" id="IPR036599">
    <property type="entry name" value="DNA_ligase_N_sf"/>
</dbReference>
<dbReference type="PANTHER" id="PTHR45674:SF13">
    <property type="entry name" value="DNA LIGASE-RELATED"/>
    <property type="match status" value="1"/>
</dbReference>
<keyword evidence="7" id="KW-0227">DNA damage</keyword>
<dbReference type="Pfam" id="PF04675">
    <property type="entry name" value="DNA_ligase_A_N"/>
    <property type="match status" value="1"/>
</dbReference>
<dbReference type="PROSITE" id="PS50160">
    <property type="entry name" value="DNA_LIGASE_A3"/>
    <property type="match status" value="1"/>
</dbReference>
<evidence type="ECO:0000256" key="13">
    <source>
        <dbReference type="ARBA" id="ARBA00034003"/>
    </source>
</evidence>
<dbReference type="InterPro" id="IPR012308">
    <property type="entry name" value="DNA_ligase_ATP-dep_N"/>
</dbReference>
<dbReference type="Gene3D" id="3.30.470.30">
    <property type="entry name" value="DNA ligase/mRNA capping enzyme"/>
    <property type="match status" value="1"/>
</dbReference>
<name>A0ABV6HGC6_9SPHI</name>
<dbReference type="NCBIfam" id="TIGR04120">
    <property type="entry name" value="DNA_lig_bact"/>
    <property type="match status" value="1"/>
</dbReference>
<dbReference type="PROSITE" id="PS00697">
    <property type="entry name" value="DNA_LIGASE_A1"/>
    <property type="match status" value="1"/>
</dbReference>